<sequence>MSPADPVFGHISAAEGPAPLDRRSLELFESAASFATAESFGSPDAFESEEEFAGPGSGGVKADAKNAAPENTAPEKVERRNSRAPRGIRARRRPPSGRRAPWLFATALAIGGSAAVIVYGTYSPGGGTEREAGRAPRTAPEPSASPETAASASPVSRPSPGPSRTAPATPSGGPSTGPATAPTGATPSGPPSATPAERATGEPVRRHRSDRPDRPSRPGHGGGALARGSRGPGVADLQRRLQKLYLYLGSADGHYSADVSEAVGRFQRARAIDEPSGVYGPATRALLEEETGG</sequence>
<dbReference type="InterPro" id="IPR036365">
    <property type="entry name" value="PGBD-like_sf"/>
</dbReference>
<evidence type="ECO:0000313" key="4">
    <source>
        <dbReference type="EMBL" id="GAA2097566.1"/>
    </source>
</evidence>
<keyword evidence="2" id="KW-0812">Transmembrane</keyword>
<feature type="compositionally biased region" description="Basic and acidic residues" evidence="1">
    <location>
        <begin position="199"/>
        <end position="216"/>
    </location>
</feature>
<feature type="region of interest" description="Disordered" evidence="1">
    <location>
        <begin position="119"/>
        <end position="235"/>
    </location>
</feature>
<dbReference type="Proteomes" id="UP001500016">
    <property type="component" value="Unassembled WGS sequence"/>
</dbReference>
<evidence type="ECO:0000256" key="1">
    <source>
        <dbReference type="SAM" id="MobiDB-lite"/>
    </source>
</evidence>
<feature type="compositionally biased region" description="Basic residues" evidence="1">
    <location>
        <begin position="82"/>
        <end position="96"/>
    </location>
</feature>
<feature type="transmembrane region" description="Helical" evidence="2">
    <location>
        <begin position="101"/>
        <end position="122"/>
    </location>
</feature>
<evidence type="ECO:0000313" key="5">
    <source>
        <dbReference type="Proteomes" id="UP001500016"/>
    </source>
</evidence>
<dbReference type="SUPFAM" id="SSF47090">
    <property type="entry name" value="PGBD-like"/>
    <property type="match status" value="1"/>
</dbReference>
<feature type="region of interest" description="Disordered" evidence="1">
    <location>
        <begin position="1"/>
        <end position="20"/>
    </location>
</feature>
<evidence type="ECO:0000259" key="3">
    <source>
        <dbReference type="Pfam" id="PF01471"/>
    </source>
</evidence>
<name>A0ABN2WUB0_9ACTN</name>
<feature type="compositionally biased region" description="Low complexity" evidence="1">
    <location>
        <begin position="138"/>
        <end position="187"/>
    </location>
</feature>
<dbReference type="InterPro" id="IPR002477">
    <property type="entry name" value="Peptidoglycan-bd-like"/>
</dbReference>
<reference evidence="4 5" key="1">
    <citation type="journal article" date="2019" name="Int. J. Syst. Evol. Microbiol.">
        <title>The Global Catalogue of Microorganisms (GCM) 10K type strain sequencing project: providing services to taxonomists for standard genome sequencing and annotation.</title>
        <authorList>
            <consortium name="The Broad Institute Genomics Platform"/>
            <consortium name="The Broad Institute Genome Sequencing Center for Infectious Disease"/>
            <person name="Wu L."/>
            <person name="Ma J."/>
        </authorList>
    </citation>
    <scope>NUCLEOTIDE SEQUENCE [LARGE SCALE GENOMIC DNA]</scope>
    <source>
        <strain evidence="4 5">JCM 15478</strain>
    </source>
</reference>
<gene>
    <name evidence="4" type="ORF">GCM10009801_68040</name>
</gene>
<dbReference type="Gene3D" id="1.10.101.10">
    <property type="entry name" value="PGBD-like superfamily/PGBD"/>
    <property type="match status" value="1"/>
</dbReference>
<keyword evidence="2" id="KW-0472">Membrane</keyword>
<feature type="domain" description="Peptidoglycan binding-like" evidence="3">
    <location>
        <begin position="230"/>
        <end position="287"/>
    </location>
</feature>
<organism evidence="4 5">
    <name type="scientific">Streptomyces albiaxialis</name>
    <dbReference type="NCBI Taxonomy" id="329523"/>
    <lineage>
        <taxon>Bacteria</taxon>
        <taxon>Bacillati</taxon>
        <taxon>Actinomycetota</taxon>
        <taxon>Actinomycetes</taxon>
        <taxon>Kitasatosporales</taxon>
        <taxon>Streptomycetaceae</taxon>
        <taxon>Streptomyces</taxon>
    </lineage>
</organism>
<dbReference type="Pfam" id="PF01471">
    <property type="entry name" value="PG_binding_1"/>
    <property type="match status" value="1"/>
</dbReference>
<keyword evidence="5" id="KW-1185">Reference proteome</keyword>
<comment type="caution">
    <text evidence="4">The sequence shown here is derived from an EMBL/GenBank/DDBJ whole genome shotgun (WGS) entry which is preliminary data.</text>
</comment>
<dbReference type="InterPro" id="IPR036366">
    <property type="entry name" value="PGBDSf"/>
</dbReference>
<keyword evidence="2" id="KW-1133">Transmembrane helix</keyword>
<dbReference type="EMBL" id="BAAAPE010000016">
    <property type="protein sequence ID" value="GAA2097566.1"/>
    <property type="molecule type" value="Genomic_DNA"/>
</dbReference>
<accession>A0ABN2WUB0</accession>
<feature type="region of interest" description="Disordered" evidence="1">
    <location>
        <begin position="38"/>
        <end position="101"/>
    </location>
</feature>
<proteinExistence type="predicted"/>
<evidence type="ECO:0000256" key="2">
    <source>
        <dbReference type="SAM" id="Phobius"/>
    </source>
</evidence>
<protein>
    <recommendedName>
        <fullName evidence="3">Peptidoglycan binding-like domain-containing protein</fullName>
    </recommendedName>
</protein>